<dbReference type="InterPro" id="IPR051533">
    <property type="entry name" value="WaaL-like"/>
</dbReference>
<feature type="transmembrane region" description="Helical" evidence="5">
    <location>
        <begin position="216"/>
        <end position="233"/>
    </location>
</feature>
<dbReference type="InterPro" id="IPR007016">
    <property type="entry name" value="O-antigen_ligase-rel_domated"/>
</dbReference>
<evidence type="ECO:0000256" key="3">
    <source>
        <dbReference type="ARBA" id="ARBA00022989"/>
    </source>
</evidence>
<feature type="domain" description="O-antigen ligase-related" evidence="6">
    <location>
        <begin position="201"/>
        <end position="334"/>
    </location>
</feature>
<keyword evidence="4 5" id="KW-0472">Membrane</keyword>
<evidence type="ECO:0000256" key="1">
    <source>
        <dbReference type="ARBA" id="ARBA00004141"/>
    </source>
</evidence>
<reference evidence="7 8" key="1">
    <citation type="submission" date="2015-12" db="EMBL/GenBank/DDBJ databases">
        <title>Genome sequence of the marine Rhodobacteraceae strain O3.65, Candidatus Tritonibacter horizontis.</title>
        <authorList>
            <person name="Poehlein A."/>
            <person name="Giebel H.A."/>
            <person name="Voget S."/>
            <person name="Brinkhoff T."/>
        </authorList>
    </citation>
    <scope>NUCLEOTIDE SEQUENCE [LARGE SCALE GENOMIC DNA]</scope>
    <source>
        <strain evidence="7 8">O3.65</strain>
    </source>
</reference>
<feature type="transmembrane region" description="Helical" evidence="5">
    <location>
        <begin position="327"/>
        <end position="347"/>
    </location>
</feature>
<feature type="transmembrane region" description="Helical" evidence="5">
    <location>
        <begin position="68"/>
        <end position="88"/>
    </location>
</feature>
<dbReference type="OrthoDB" id="9796592at2"/>
<dbReference type="GO" id="GO:0016874">
    <property type="term" value="F:ligase activity"/>
    <property type="evidence" value="ECO:0007669"/>
    <property type="project" value="UniProtKB-KW"/>
</dbReference>
<dbReference type="Proteomes" id="UP000068382">
    <property type="component" value="Unassembled WGS sequence"/>
</dbReference>
<dbReference type="PANTHER" id="PTHR37422">
    <property type="entry name" value="TEICHURONIC ACID BIOSYNTHESIS PROTEIN TUAE"/>
    <property type="match status" value="1"/>
</dbReference>
<feature type="transmembrane region" description="Helical" evidence="5">
    <location>
        <begin position="38"/>
        <end position="56"/>
    </location>
</feature>
<protein>
    <submittedName>
        <fullName evidence="7">O-antigen ligase</fullName>
    </submittedName>
</protein>
<feature type="transmembrane region" description="Helical" evidence="5">
    <location>
        <begin position="240"/>
        <end position="259"/>
    </location>
</feature>
<proteinExistence type="predicted"/>
<keyword evidence="8" id="KW-1185">Reference proteome</keyword>
<evidence type="ECO:0000259" key="6">
    <source>
        <dbReference type="Pfam" id="PF04932"/>
    </source>
</evidence>
<name>A0A132C0C0_9RHOB</name>
<evidence type="ECO:0000256" key="5">
    <source>
        <dbReference type="SAM" id="Phobius"/>
    </source>
</evidence>
<dbReference type="PANTHER" id="PTHR37422:SF17">
    <property type="entry name" value="O-ANTIGEN LIGASE"/>
    <property type="match status" value="1"/>
</dbReference>
<feature type="transmembrane region" description="Helical" evidence="5">
    <location>
        <begin position="194"/>
        <end position="210"/>
    </location>
</feature>
<sequence>MIETFYTRARDVVGWHALAWRFYLLALATSFLVMIEPALTDLLFLLGVPILGLAGLKPVRLVGGIETLGIILFVWFSFLSLTMVEQYFLVSVRAVIIEIYMLLIFLVTAYWARHYGDHAFRAVVLMLIFGGLCTSLIGILAWLDVLPNSEIFFRDEYRSRIRSTFKDPNVLGPYLIMPLLGALWALIEDARKRLFFLPIAGILMVGLLLTFSRGAWIHGIVTIFIFFLALLNYRKTAYQVFLAGCLVLGCATFVLFIFADDIFGALSGSYFSKRVSLQSYDSERFNHIFESLFHILDHPFGVGPNQVVFKFGIEPHNTFVVFAVNNGILACFGFVIIYFAAAYRCLVKTFEGKDGWLKYAFILAIMAGLFILMNVVGGIHWRHLFVTIGLAYGNYTQNTFLDLKTSESPPSRPSL</sequence>
<evidence type="ECO:0000313" key="7">
    <source>
        <dbReference type="EMBL" id="KUP93530.1"/>
    </source>
</evidence>
<dbReference type="GO" id="GO:0016020">
    <property type="term" value="C:membrane"/>
    <property type="evidence" value="ECO:0007669"/>
    <property type="project" value="UniProtKB-SubCell"/>
</dbReference>
<dbReference type="AlphaFoldDB" id="A0A132C0C0"/>
<feature type="transmembrane region" description="Helical" evidence="5">
    <location>
        <begin position="359"/>
        <end position="381"/>
    </location>
</feature>
<accession>A0A132C0C0</accession>
<feature type="transmembrane region" description="Helical" evidence="5">
    <location>
        <begin position="12"/>
        <end position="32"/>
    </location>
</feature>
<comment type="subcellular location">
    <subcellularLocation>
        <location evidence="1">Membrane</location>
        <topology evidence="1">Multi-pass membrane protein</topology>
    </subcellularLocation>
</comment>
<keyword evidence="2 5" id="KW-0812">Transmembrane</keyword>
<evidence type="ECO:0000256" key="4">
    <source>
        <dbReference type="ARBA" id="ARBA00023136"/>
    </source>
</evidence>
<dbReference type="Pfam" id="PF04932">
    <property type="entry name" value="Wzy_C"/>
    <property type="match status" value="1"/>
</dbReference>
<feature type="transmembrane region" description="Helical" evidence="5">
    <location>
        <begin position="170"/>
        <end position="187"/>
    </location>
</feature>
<keyword evidence="3 5" id="KW-1133">Transmembrane helix</keyword>
<gene>
    <name evidence="7" type="ORF">TRIHO_15530</name>
</gene>
<keyword evidence="7" id="KW-0436">Ligase</keyword>
<evidence type="ECO:0000256" key="2">
    <source>
        <dbReference type="ARBA" id="ARBA00022692"/>
    </source>
</evidence>
<dbReference type="EMBL" id="LPUY01000049">
    <property type="protein sequence ID" value="KUP93530.1"/>
    <property type="molecule type" value="Genomic_DNA"/>
</dbReference>
<evidence type="ECO:0000313" key="8">
    <source>
        <dbReference type="Proteomes" id="UP000068382"/>
    </source>
</evidence>
<feature type="transmembrane region" description="Helical" evidence="5">
    <location>
        <begin position="119"/>
        <end position="143"/>
    </location>
</feature>
<comment type="caution">
    <text evidence="7">The sequence shown here is derived from an EMBL/GenBank/DDBJ whole genome shotgun (WGS) entry which is preliminary data.</text>
</comment>
<feature type="transmembrane region" description="Helical" evidence="5">
    <location>
        <begin position="94"/>
        <end position="112"/>
    </location>
</feature>
<organism evidence="7 8">
    <name type="scientific">Tritonibacter horizontis</name>
    <dbReference type="NCBI Taxonomy" id="1768241"/>
    <lineage>
        <taxon>Bacteria</taxon>
        <taxon>Pseudomonadati</taxon>
        <taxon>Pseudomonadota</taxon>
        <taxon>Alphaproteobacteria</taxon>
        <taxon>Rhodobacterales</taxon>
        <taxon>Paracoccaceae</taxon>
        <taxon>Tritonibacter</taxon>
    </lineage>
</organism>